<keyword evidence="1" id="KW-0812">Transmembrane</keyword>
<dbReference type="Pfam" id="PF19040">
    <property type="entry name" value="SGNH"/>
    <property type="match status" value="1"/>
</dbReference>
<dbReference type="STRING" id="337701.SAMN05444398_10520"/>
<dbReference type="EMBL" id="FRBR01000005">
    <property type="protein sequence ID" value="SHL71746.1"/>
    <property type="molecule type" value="Genomic_DNA"/>
</dbReference>
<keyword evidence="4" id="KW-0378">Hydrolase</keyword>
<keyword evidence="1" id="KW-0472">Membrane</keyword>
<keyword evidence="1" id="KW-1133">Transmembrane helix</keyword>
<evidence type="ECO:0000256" key="1">
    <source>
        <dbReference type="SAM" id="Phobius"/>
    </source>
</evidence>
<feature type="transmembrane region" description="Helical" evidence="1">
    <location>
        <begin position="142"/>
        <end position="158"/>
    </location>
</feature>
<feature type="transmembrane region" description="Helical" evidence="1">
    <location>
        <begin position="31"/>
        <end position="51"/>
    </location>
</feature>
<evidence type="ECO:0000259" key="2">
    <source>
        <dbReference type="Pfam" id="PF01757"/>
    </source>
</evidence>
<dbReference type="GO" id="GO:0016787">
    <property type="term" value="F:hydrolase activity"/>
    <property type="evidence" value="ECO:0007669"/>
    <property type="project" value="UniProtKB-KW"/>
</dbReference>
<dbReference type="InterPro" id="IPR050879">
    <property type="entry name" value="Acyltransferase_3"/>
</dbReference>
<keyword evidence="5" id="KW-1185">Reference proteome</keyword>
<dbReference type="InterPro" id="IPR043968">
    <property type="entry name" value="SGNH"/>
</dbReference>
<feature type="transmembrane region" description="Helical" evidence="1">
    <location>
        <begin position="221"/>
        <end position="239"/>
    </location>
</feature>
<keyword evidence="4" id="KW-0012">Acyltransferase</keyword>
<evidence type="ECO:0000313" key="4">
    <source>
        <dbReference type="EMBL" id="SHL71746.1"/>
    </source>
</evidence>
<feature type="transmembrane region" description="Helical" evidence="1">
    <location>
        <begin position="7"/>
        <end position="25"/>
    </location>
</feature>
<dbReference type="PANTHER" id="PTHR23028:SF53">
    <property type="entry name" value="ACYL_TRANSF_3 DOMAIN-CONTAINING PROTEIN"/>
    <property type="match status" value="1"/>
</dbReference>
<dbReference type="OrthoDB" id="9796461at2"/>
<dbReference type="Pfam" id="PF01757">
    <property type="entry name" value="Acyl_transf_3"/>
    <property type="match status" value="1"/>
</dbReference>
<dbReference type="PANTHER" id="PTHR23028">
    <property type="entry name" value="ACETYLTRANSFERASE"/>
    <property type="match status" value="1"/>
</dbReference>
<feature type="transmembrane region" description="Helical" evidence="1">
    <location>
        <begin position="251"/>
        <end position="270"/>
    </location>
</feature>
<feature type="transmembrane region" description="Helical" evidence="1">
    <location>
        <begin position="347"/>
        <end position="367"/>
    </location>
</feature>
<dbReference type="GO" id="GO:0016747">
    <property type="term" value="F:acyltransferase activity, transferring groups other than amino-acyl groups"/>
    <property type="evidence" value="ECO:0007669"/>
    <property type="project" value="InterPro"/>
</dbReference>
<dbReference type="GO" id="GO:0016020">
    <property type="term" value="C:membrane"/>
    <property type="evidence" value="ECO:0007669"/>
    <property type="project" value="TreeGrafter"/>
</dbReference>
<dbReference type="SUPFAM" id="SSF52266">
    <property type="entry name" value="SGNH hydrolase"/>
    <property type="match status" value="1"/>
</dbReference>
<feature type="domain" description="Acyltransferase 3" evidence="2">
    <location>
        <begin position="5"/>
        <end position="329"/>
    </location>
</feature>
<dbReference type="RefSeq" id="WP_073034694.1">
    <property type="nucleotide sequence ID" value="NZ_BMLR01000005.1"/>
</dbReference>
<proteinExistence type="predicted"/>
<dbReference type="AlphaFoldDB" id="A0A1M7CWY8"/>
<name>A0A1M7CWY8_9RHOB</name>
<reference evidence="4 5" key="1">
    <citation type="submission" date="2016-11" db="EMBL/GenBank/DDBJ databases">
        <authorList>
            <person name="Jaros S."/>
            <person name="Januszkiewicz K."/>
            <person name="Wedrychowicz H."/>
        </authorList>
    </citation>
    <scope>NUCLEOTIDE SEQUENCE [LARGE SCALE GENOMIC DNA]</scope>
    <source>
        <strain evidence="4 5">DSM 29589</strain>
    </source>
</reference>
<protein>
    <submittedName>
        <fullName evidence="4">Peptidoglycan/LPS O-acetylase OafA/YrhL, contains acyltransferase and SGNH-hydrolase domains</fullName>
    </submittedName>
</protein>
<sequence>MKYRAEIDGLRAVAVVPVILFHAGFDLFGGGYVGVDVFFVISGYLITTIILNEMNEGRFSLANFYERRARRILPALSFVVLCSLPVAWLTLFPTDLKDFAQSLIAVATFSSNFLFWNESGYFDVTAEIKPLLHTWSLAVEEQYYIIFPLFLMLAWRWGKRRIVQILIGVFVFSLLLAHWAAYEEPEAGFYLLPARAWELLAGAFIAFYVDRRPIEVPTAIANVLSGLGLACITFAIFAYDSGTPFPSLYAVVPIAGVVAVIAFAVPGTIAHRLLSLKPMVSIGLVSYSAYLWHQPILAFYAHAMGHDAPLWHVALMLLATAVLSVFTYRFIEIPTRRRRVFATRPKVAAFAVTASAAMIVLGLMGTLSNGNAYRYPQAIVDLFDRNDEFSRIVWLAKDATRLKDFDDDAEIRLLIVGDSNSADLQNALNAVIGKDVSVVSAQVGATCGNLFVPQEKFIAFADDKRFNMCSPRHNDLTNAKTFELIDRADVVIFATAWTDWEADLMQESLDNLVRDYGDKFWVFGTKSVKFDQQEILDTCITGCMNWQTEPTSYATEVNAKLAGVLGVRFIDPLKLICPDGSCTAFLDPETIVMYDGFHLTPEGSVWLGEQMKADGVIDRMGLGG</sequence>
<feature type="transmembrane region" description="Helical" evidence="1">
    <location>
        <begin position="309"/>
        <end position="326"/>
    </location>
</feature>
<accession>A0A1M7CWY8</accession>
<organism evidence="4 5">
    <name type="scientific">Roseovarius pacificus</name>
    <dbReference type="NCBI Taxonomy" id="337701"/>
    <lineage>
        <taxon>Bacteria</taxon>
        <taxon>Pseudomonadati</taxon>
        <taxon>Pseudomonadota</taxon>
        <taxon>Alphaproteobacteria</taxon>
        <taxon>Rhodobacterales</taxon>
        <taxon>Roseobacteraceae</taxon>
        <taxon>Roseovarius</taxon>
    </lineage>
</organism>
<gene>
    <name evidence="4" type="ORF">SAMN05444398_10520</name>
</gene>
<feature type="domain" description="SGNH" evidence="3">
    <location>
        <begin position="405"/>
        <end position="612"/>
    </location>
</feature>
<feature type="transmembrane region" description="Helical" evidence="1">
    <location>
        <begin position="165"/>
        <end position="182"/>
    </location>
</feature>
<evidence type="ECO:0000313" key="5">
    <source>
        <dbReference type="Proteomes" id="UP000183974"/>
    </source>
</evidence>
<feature type="transmembrane region" description="Helical" evidence="1">
    <location>
        <begin position="72"/>
        <end position="91"/>
    </location>
</feature>
<dbReference type="GO" id="GO:0009103">
    <property type="term" value="P:lipopolysaccharide biosynthetic process"/>
    <property type="evidence" value="ECO:0007669"/>
    <property type="project" value="TreeGrafter"/>
</dbReference>
<feature type="transmembrane region" description="Helical" evidence="1">
    <location>
        <begin position="282"/>
        <end position="303"/>
    </location>
</feature>
<dbReference type="InterPro" id="IPR002656">
    <property type="entry name" value="Acyl_transf_3_dom"/>
</dbReference>
<evidence type="ECO:0000259" key="3">
    <source>
        <dbReference type="Pfam" id="PF19040"/>
    </source>
</evidence>
<keyword evidence="4" id="KW-0808">Transferase</keyword>
<dbReference type="Proteomes" id="UP000183974">
    <property type="component" value="Unassembled WGS sequence"/>
</dbReference>
<feature type="transmembrane region" description="Helical" evidence="1">
    <location>
        <begin position="188"/>
        <end position="209"/>
    </location>
</feature>